<accession>A0AAV6YP18</accession>
<comment type="caution">
    <text evidence="1">The sequence shown here is derived from an EMBL/GenBank/DDBJ whole genome shotgun (WGS) entry which is preliminary data.</text>
</comment>
<proteinExistence type="predicted"/>
<protein>
    <submittedName>
        <fullName evidence="1">Uncharacterized protein</fullName>
    </submittedName>
</protein>
<keyword evidence="2" id="KW-1185">Reference proteome</keyword>
<gene>
    <name evidence="1" type="ORF">GDO81_021252</name>
</gene>
<organism evidence="1 2">
    <name type="scientific">Engystomops pustulosus</name>
    <name type="common">Tungara frog</name>
    <name type="synonym">Physalaemus pustulosus</name>
    <dbReference type="NCBI Taxonomy" id="76066"/>
    <lineage>
        <taxon>Eukaryota</taxon>
        <taxon>Metazoa</taxon>
        <taxon>Chordata</taxon>
        <taxon>Craniata</taxon>
        <taxon>Vertebrata</taxon>
        <taxon>Euteleostomi</taxon>
        <taxon>Amphibia</taxon>
        <taxon>Batrachia</taxon>
        <taxon>Anura</taxon>
        <taxon>Neobatrachia</taxon>
        <taxon>Hyloidea</taxon>
        <taxon>Leptodactylidae</taxon>
        <taxon>Leiuperinae</taxon>
        <taxon>Engystomops</taxon>
    </lineage>
</organism>
<evidence type="ECO:0000313" key="2">
    <source>
        <dbReference type="Proteomes" id="UP000824782"/>
    </source>
</evidence>
<name>A0AAV6YP18_ENGPU</name>
<dbReference type="EMBL" id="WNYA01015791">
    <property type="protein sequence ID" value="KAG8539184.1"/>
    <property type="molecule type" value="Genomic_DNA"/>
</dbReference>
<dbReference type="AlphaFoldDB" id="A0AAV6YP18"/>
<sequence>MEGTICAPAFTLHYLTTCPRIICQGCTTCLPLCPRTLDLWQNQREASLVRLFQIVRSLGLCQRGARHWPGTKAPKETCNNTRHMLYHQLHPNYRQQHHRQLSGVSIDRYTAAFIQNQRHP</sequence>
<reference evidence="1" key="1">
    <citation type="thesis" date="2020" institute="ProQuest LLC" country="789 East Eisenhower Parkway, Ann Arbor, MI, USA">
        <title>Comparative Genomics and Chromosome Evolution.</title>
        <authorList>
            <person name="Mudd A.B."/>
        </authorList>
    </citation>
    <scope>NUCLEOTIDE SEQUENCE</scope>
    <source>
        <strain evidence="1">237g6f4</strain>
        <tissue evidence="1">Blood</tissue>
    </source>
</reference>
<dbReference type="Proteomes" id="UP000824782">
    <property type="component" value="Unassembled WGS sequence"/>
</dbReference>
<evidence type="ECO:0000313" key="1">
    <source>
        <dbReference type="EMBL" id="KAG8539184.1"/>
    </source>
</evidence>